<dbReference type="InterPro" id="IPR003593">
    <property type="entry name" value="AAA+_ATPase"/>
</dbReference>
<protein>
    <recommendedName>
        <fullName evidence="13">P-loop containing nucleoside triphosphate hydrolase protein</fullName>
    </recommendedName>
</protein>
<sequence>MLLYEMTQSITGKVSLDRITDFLYETELLDAYYQEKDGLRSLSVRPPDASDKIGFRNATFSWSKDSADGTATPSQRQFLLQIDELLFKKGCINLIVGPTGSGKTSLILGLLSEMHFIPSGPDSWYNLPREGGVAYAAQESWVQNTTIKENIVFGSEFDEERYKKVIHQSALERDLALFDAGDETEVGERGLTLSGGQKARVTLARAIYSQAEIILLDDVFAALDVHTSKWIVDKCLKGDLIKGRTVILVSHNIVLTKPVASFVVSLKGGKVASQGSVSDALSQDKALAAEVKIEEQELKIAEERVDMDEPTPGKKSDGKLILAEEVELGRLGWPAVKLFLSSLGGNHPILFFIAYLGMTLVSEVSQLIQPWFLGHWAEQYELHQDDPSAVNVVYYITIYACILGFSTFAFSAAFIVFLFGSIRASKIIHKKLVESILGTTLRWLDTTPTSRIITRCTKDMRDVDGPIPSLFSTVVSMTFMMVGSFLAVVIYTPAFLGPGLVIAALGFFCGNVYIRAQLPIKRIQANAKAPVLGHFGAAIAGLTSIRAYGVEETFKTKSFIHINHYARLSRVFYNLNRWVDIRIDALGSVFQAGLAAYLVYLGNQRASTTGFSLNMAAAFSGVVLYWVRLGNMLELSANSLERVDRYINIEQEPKPTSEGNPPAYWPSSGELRVEKLSASYSLDGPKVLRDLSFAVNSGERIGVVGRTGSGKSSLMLSLLRLIFTEGDVYYDGLPVKSLNLEALRSNVTIIPQVPELLSGTVRDNLDPFGQYDDAALNDALRSAGLYSIQTENEDNRITLDSAIASSGNNLSVGQRQILALARAMVRGSKLLILDEATSAIDYKTDSVIQSSLRNELGKDVTLLIVAHRLQTIMDADKIMVLDAGSIVEFDSPKELLKMDHGRLRSLVEESADKEHLYAMAHGRA</sequence>
<evidence type="ECO:0000256" key="5">
    <source>
        <dbReference type="ARBA" id="ARBA00022840"/>
    </source>
</evidence>
<evidence type="ECO:0000313" key="11">
    <source>
        <dbReference type="EMBL" id="KAK7462805.1"/>
    </source>
</evidence>
<dbReference type="PROSITE" id="PS50929">
    <property type="entry name" value="ABC_TM1F"/>
    <property type="match status" value="1"/>
</dbReference>
<dbReference type="SUPFAM" id="SSF90123">
    <property type="entry name" value="ABC transporter transmembrane region"/>
    <property type="match status" value="1"/>
</dbReference>
<evidence type="ECO:0008006" key="13">
    <source>
        <dbReference type="Google" id="ProtNLM"/>
    </source>
</evidence>
<evidence type="ECO:0000313" key="12">
    <source>
        <dbReference type="Proteomes" id="UP001498398"/>
    </source>
</evidence>
<dbReference type="InterPro" id="IPR027417">
    <property type="entry name" value="P-loop_NTPase"/>
</dbReference>
<keyword evidence="7 8" id="KW-0472">Membrane</keyword>
<organism evidence="11 12">
    <name type="scientific">Marasmiellus scandens</name>
    <dbReference type="NCBI Taxonomy" id="2682957"/>
    <lineage>
        <taxon>Eukaryota</taxon>
        <taxon>Fungi</taxon>
        <taxon>Dikarya</taxon>
        <taxon>Basidiomycota</taxon>
        <taxon>Agaricomycotina</taxon>
        <taxon>Agaricomycetes</taxon>
        <taxon>Agaricomycetidae</taxon>
        <taxon>Agaricales</taxon>
        <taxon>Marasmiineae</taxon>
        <taxon>Omphalotaceae</taxon>
        <taxon>Marasmiellus</taxon>
    </lineage>
</organism>
<keyword evidence="3 8" id="KW-0812">Transmembrane</keyword>
<dbReference type="Proteomes" id="UP001498398">
    <property type="component" value="Unassembled WGS sequence"/>
</dbReference>
<dbReference type="PROSITE" id="PS00211">
    <property type="entry name" value="ABC_TRANSPORTER_1"/>
    <property type="match status" value="1"/>
</dbReference>
<dbReference type="PANTHER" id="PTHR24223">
    <property type="entry name" value="ATP-BINDING CASSETTE SUB-FAMILY C"/>
    <property type="match status" value="1"/>
</dbReference>
<dbReference type="Gene3D" id="1.20.1560.10">
    <property type="entry name" value="ABC transporter type 1, transmembrane domain"/>
    <property type="match status" value="1"/>
</dbReference>
<dbReference type="InterPro" id="IPR017871">
    <property type="entry name" value="ABC_transporter-like_CS"/>
</dbReference>
<feature type="transmembrane region" description="Helical" evidence="8">
    <location>
        <begin position="583"/>
        <end position="602"/>
    </location>
</feature>
<dbReference type="SUPFAM" id="SSF52540">
    <property type="entry name" value="P-loop containing nucleoside triphosphate hydrolases"/>
    <property type="match status" value="2"/>
</dbReference>
<dbReference type="CDD" id="cd18604">
    <property type="entry name" value="ABC_6TM_VMR1_D2_like"/>
    <property type="match status" value="1"/>
</dbReference>
<dbReference type="InterPro" id="IPR050173">
    <property type="entry name" value="ABC_transporter_C-like"/>
</dbReference>
<evidence type="ECO:0000256" key="7">
    <source>
        <dbReference type="ARBA" id="ARBA00023136"/>
    </source>
</evidence>
<comment type="subcellular location">
    <subcellularLocation>
        <location evidence="1">Membrane</location>
    </subcellularLocation>
</comment>
<keyword evidence="12" id="KW-1185">Reference proteome</keyword>
<proteinExistence type="predicted"/>
<comment type="caution">
    <text evidence="11">The sequence shown here is derived from an EMBL/GenBank/DDBJ whole genome shotgun (WGS) entry which is preliminary data.</text>
</comment>
<dbReference type="SMART" id="SM00382">
    <property type="entry name" value="AAA"/>
    <property type="match status" value="2"/>
</dbReference>
<keyword evidence="6 8" id="KW-1133">Transmembrane helix</keyword>
<dbReference type="CDD" id="cd03244">
    <property type="entry name" value="ABCC_MRP_domain2"/>
    <property type="match status" value="1"/>
</dbReference>
<keyword evidence="4" id="KW-0547">Nucleotide-binding</keyword>
<feature type="transmembrane region" description="Helical" evidence="8">
    <location>
        <begin position="496"/>
        <end position="514"/>
    </location>
</feature>
<evidence type="ECO:0000256" key="6">
    <source>
        <dbReference type="ARBA" id="ARBA00022989"/>
    </source>
</evidence>
<feature type="transmembrane region" description="Helical" evidence="8">
    <location>
        <begin position="392"/>
        <end position="420"/>
    </location>
</feature>
<gene>
    <name evidence="11" type="ORF">VKT23_020779</name>
</gene>
<keyword evidence="2" id="KW-0813">Transport</keyword>
<reference evidence="11 12" key="1">
    <citation type="submission" date="2024-01" db="EMBL/GenBank/DDBJ databases">
        <title>A draft genome for the cacao thread blight pathogen Marasmiellus scandens.</title>
        <authorList>
            <person name="Baruah I.K."/>
            <person name="Leung J."/>
            <person name="Bukari Y."/>
            <person name="Amoako-Attah I."/>
            <person name="Meinhardt L.W."/>
            <person name="Bailey B.A."/>
            <person name="Cohen S.P."/>
        </authorList>
    </citation>
    <scope>NUCLEOTIDE SEQUENCE [LARGE SCALE GENOMIC DNA]</scope>
    <source>
        <strain evidence="11 12">GH-19</strain>
    </source>
</reference>
<feature type="domain" description="ABC transporter" evidence="9">
    <location>
        <begin position="671"/>
        <end position="908"/>
    </location>
</feature>
<feature type="transmembrane region" description="Helical" evidence="8">
    <location>
        <begin position="608"/>
        <end position="627"/>
    </location>
</feature>
<evidence type="ECO:0000259" key="10">
    <source>
        <dbReference type="PROSITE" id="PS50929"/>
    </source>
</evidence>
<evidence type="ECO:0000256" key="3">
    <source>
        <dbReference type="ARBA" id="ARBA00022692"/>
    </source>
</evidence>
<dbReference type="PROSITE" id="PS50893">
    <property type="entry name" value="ABC_TRANSPORTER_2"/>
    <property type="match status" value="2"/>
</dbReference>
<dbReference type="InterPro" id="IPR036640">
    <property type="entry name" value="ABC1_TM_sf"/>
</dbReference>
<dbReference type="Gene3D" id="3.40.50.300">
    <property type="entry name" value="P-loop containing nucleotide triphosphate hydrolases"/>
    <property type="match status" value="2"/>
</dbReference>
<accession>A0ABR1JKY8</accession>
<dbReference type="InterPro" id="IPR011527">
    <property type="entry name" value="ABC1_TM_dom"/>
</dbReference>
<dbReference type="Pfam" id="PF00664">
    <property type="entry name" value="ABC_membrane"/>
    <property type="match status" value="1"/>
</dbReference>
<evidence type="ECO:0000256" key="1">
    <source>
        <dbReference type="ARBA" id="ARBA00004370"/>
    </source>
</evidence>
<dbReference type="EMBL" id="JBANRG010000010">
    <property type="protein sequence ID" value="KAK7462805.1"/>
    <property type="molecule type" value="Genomic_DNA"/>
</dbReference>
<dbReference type="CDD" id="cd03250">
    <property type="entry name" value="ABCC_MRP_domain1"/>
    <property type="match status" value="1"/>
</dbReference>
<dbReference type="Pfam" id="PF00005">
    <property type="entry name" value="ABC_tran"/>
    <property type="match status" value="2"/>
</dbReference>
<evidence type="ECO:0000256" key="2">
    <source>
        <dbReference type="ARBA" id="ARBA00022448"/>
    </source>
</evidence>
<keyword evidence="5" id="KW-0067">ATP-binding</keyword>
<dbReference type="InterPro" id="IPR003439">
    <property type="entry name" value="ABC_transporter-like_ATP-bd"/>
</dbReference>
<name>A0ABR1JKY8_9AGAR</name>
<feature type="transmembrane region" description="Helical" evidence="8">
    <location>
        <begin position="470"/>
        <end position="490"/>
    </location>
</feature>
<dbReference type="PANTHER" id="PTHR24223:SF356">
    <property type="entry name" value="ATP-BINDING CASSETTE TRANSPORTER ABC4"/>
    <property type="match status" value="1"/>
</dbReference>
<evidence type="ECO:0000256" key="4">
    <source>
        <dbReference type="ARBA" id="ARBA00022741"/>
    </source>
</evidence>
<evidence type="ECO:0000259" key="9">
    <source>
        <dbReference type="PROSITE" id="PS50893"/>
    </source>
</evidence>
<feature type="domain" description="ABC transporter" evidence="9">
    <location>
        <begin position="53"/>
        <end position="293"/>
    </location>
</feature>
<evidence type="ECO:0000256" key="8">
    <source>
        <dbReference type="SAM" id="Phobius"/>
    </source>
</evidence>
<feature type="domain" description="ABC transmembrane type-1" evidence="10">
    <location>
        <begin position="353"/>
        <end position="601"/>
    </location>
</feature>